<dbReference type="EMBL" id="CM042015">
    <property type="protein sequence ID" value="KAI3708476.1"/>
    <property type="molecule type" value="Genomic_DNA"/>
</dbReference>
<name>A0ACB9AG39_CICIN</name>
<accession>A0ACB9AG39</accession>
<organism evidence="1 2">
    <name type="scientific">Cichorium intybus</name>
    <name type="common">Chicory</name>
    <dbReference type="NCBI Taxonomy" id="13427"/>
    <lineage>
        <taxon>Eukaryota</taxon>
        <taxon>Viridiplantae</taxon>
        <taxon>Streptophyta</taxon>
        <taxon>Embryophyta</taxon>
        <taxon>Tracheophyta</taxon>
        <taxon>Spermatophyta</taxon>
        <taxon>Magnoliopsida</taxon>
        <taxon>eudicotyledons</taxon>
        <taxon>Gunneridae</taxon>
        <taxon>Pentapetalae</taxon>
        <taxon>asterids</taxon>
        <taxon>campanulids</taxon>
        <taxon>Asterales</taxon>
        <taxon>Asteraceae</taxon>
        <taxon>Cichorioideae</taxon>
        <taxon>Cichorieae</taxon>
        <taxon>Cichoriinae</taxon>
        <taxon>Cichorium</taxon>
    </lineage>
</organism>
<keyword evidence="2" id="KW-1185">Reference proteome</keyword>
<evidence type="ECO:0000313" key="1">
    <source>
        <dbReference type="EMBL" id="KAI3708476.1"/>
    </source>
</evidence>
<sequence length="126" mass="14130">MVAKFGDDTILHPLLDNETWCDVTGGVKKGRVFGFGSVSNPASLLSGTSSTIREPEDVYECVREQIHEEINMKAVELEAKHQQMREEIDAKAATLDAKSAQLEAQQKQMCEDMEKMYATMQSMRES</sequence>
<reference evidence="1 2" key="2">
    <citation type="journal article" date="2022" name="Mol. Ecol. Resour.">
        <title>The genomes of chicory, endive, great burdock and yacon provide insights into Asteraceae paleo-polyploidization history and plant inulin production.</title>
        <authorList>
            <person name="Fan W."/>
            <person name="Wang S."/>
            <person name="Wang H."/>
            <person name="Wang A."/>
            <person name="Jiang F."/>
            <person name="Liu H."/>
            <person name="Zhao H."/>
            <person name="Xu D."/>
            <person name="Zhang Y."/>
        </authorList>
    </citation>
    <scope>NUCLEOTIDE SEQUENCE [LARGE SCALE GENOMIC DNA]</scope>
    <source>
        <strain evidence="2">cv. Punajuju</strain>
        <tissue evidence="1">Leaves</tissue>
    </source>
</reference>
<gene>
    <name evidence="1" type="ORF">L2E82_37646</name>
</gene>
<protein>
    <submittedName>
        <fullName evidence="1">Uncharacterized protein</fullName>
    </submittedName>
</protein>
<evidence type="ECO:0000313" key="2">
    <source>
        <dbReference type="Proteomes" id="UP001055811"/>
    </source>
</evidence>
<proteinExistence type="predicted"/>
<reference evidence="2" key="1">
    <citation type="journal article" date="2022" name="Mol. Ecol. Resour.">
        <title>The genomes of chicory, endive, great burdock and yacon provide insights into Asteraceae palaeo-polyploidization history and plant inulin production.</title>
        <authorList>
            <person name="Fan W."/>
            <person name="Wang S."/>
            <person name="Wang H."/>
            <person name="Wang A."/>
            <person name="Jiang F."/>
            <person name="Liu H."/>
            <person name="Zhao H."/>
            <person name="Xu D."/>
            <person name="Zhang Y."/>
        </authorList>
    </citation>
    <scope>NUCLEOTIDE SEQUENCE [LARGE SCALE GENOMIC DNA]</scope>
    <source>
        <strain evidence="2">cv. Punajuju</strain>
    </source>
</reference>
<dbReference type="Proteomes" id="UP001055811">
    <property type="component" value="Linkage Group LG07"/>
</dbReference>
<comment type="caution">
    <text evidence="1">The sequence shown here is derived from an EMBL/GenBank/DDBJ whole genome shotgun (WGS) entry which is preliminary data.</text>
</comment>